<proteinExistence type="predicted"/>
<dbReference type="Pfam" id="PF04993">
    <property type="entry name" value="TfoX_N"/>
    <property type="match status" value="1"/>
</dbReference>
<evidence type="ECO:0000259" key="2">
    <source>
        <dbReference type="Pfam" id="PF04993"/>
    </source>
</evidence>
<evidence type="ECO:0000256" key="1">
    <source>
        <dbReference type="SAM" id="MobiDB-lite"/>
    </source>
</evidence>
<dbReference type="SUPFAM" id="SSF159894">
    <property type="entry name" value="YgaC/TfoX-N like"/>
    <property type="match status" value="1"/>
</dbReference>
<keyword evidence="4" id="KW-1185">Reference proteome</keyword>
<dbReference type="Gene3D" id="3.30.1460.30">
    <property type="entry name" value="YgaC/TfoX-N like chaperone"/>
    <property type="match status" value="1"/>
</dbReference>
<dbReference type="RefSeq" id="WP_377388146.1">
    <property type="nucleotide sequence ID" value="NZ_JBHUIX010000005.1"/>
</dbReference>
<sequence length="119" mass="13539">MATSPETIAFFLEQLEGRDVRARKMFGEYGIYLGAKMVALICDDCLFVRPIPAAAAYLDTPVEAAPYPGAKPYFRIEADLWEEADWLWGLLALMERDLPAPKPKRTKPKDEARQRPDKH</sequence>
<dbReference type="Proteomes" id="UP001597413">
    <property type="component" value="Unassembled WGS sequence"/>
</dbReference>
<evidence type="ECO:0000313" key="3">
    <source>
        <dbReference type="EMBL" id="MFD2173549.1"/>
    </source>
</evidence>
<protein>
    <submittedName>
        <fullName evidence="3">TfoX/Sxy family protein</fullName>
    </submittedName>
</protein>
<dbReference type="InterPro" id="IPR007076">
    <property type="entry name" value="TfoX_N"/>
</dbReference>
<feature type="region of interest" description="Disordered" evidence="1">
    <location>
        <begin position="99"/>
        <end position="119"/>
    </location>
</feature>
<name>A0ABW5A792_9RHOB</name>
<feature type="compositionally biased region" description="Basic and acidic residues" evidence="1">
    <location>
        <begin position="108"/>
        <end position="119"/>
    </location>
</feature>
<organism evidence="3 4">
    <name type="scientific">Rhodobacter lacus</name>
    <dbReference type="NCBI Taxonomy" id="1641972"/>
    <lineage>
        <taxon>Bacteria</taxon>
        <taxon>Pseudomonadati</taxon>
        <taxon>Pseudomonadota</taxon>
        <taxon>Alphaproteobacteria</taxon>
        <taxon>Rhodobacterales</taxon>
        <taxon>Rhodobacter group</taxon>
        <taxon>Rhodobacter</taxon>
    </lineage>
</organism>
<accession>A0ABW5A792</accession>
<feature type="domain" description="TfoX N-terminal" evidence="2">
    <location>
        <begin position="19"/>
        <end position="87"/>
    </location>
</feature>
<gene>
    <name evidence="3" type="ORF">ACFSM0_05545</name>
</gene>
<evidence type="ECO:0000313" key="4">
    <source>
        <dbReference type="Proteomes" id="UP001597413"/>
    </source>
</evidence>
<dbReference type="EMBL" id="JBHUIX010000005">
    <property type="protein sequence ID" value="MFD2173549.1"/>
    <property type="molecule type" value="Genomic_DNA"/>
</dbReference>
<comment type="caution">
    <text evidence="3">The sequence shown here is derived from an EMBL/GenBank/DDBJ whole genome shotgun (WGS) entry which is preliminary data.</text>
</comment>
<reference evidence="4" key="1">
    <citation type="journal article" date="2019" name="Int. J. Syst. Evol. Microbiol.">
        <title>The Global Catalogue of Microorganisms (GCM) 10K type strain sequencing project: providing services to taxonomists for standard genome sequencing and annotation.</title>
        <authorList>
            <consortium name="The Broad Institute Genomics Platform"/>
            <consortium name="The Broad Institute Genome Sequencing Center for Infectious Disease"/>
            <person name="Wu L."/>
            <person name="Ma J."/>
        </authorList>
    </citation>
    <scope>NUCLEOTIDE SEQUENCE [LARGE SCALE GENOMIC DNA]</scope>
    <source>
        <strain evidence="4">CCUG 55131</strain>
    </source>
</reference>